<dbReference type="PIRSF" id="PIRSF018266">
    <property type="entry name" value="FecR"/>
    <property type="match status" value="1"/>
</dbReference>
<dbReference type="PANTHER" id="PTHR30273:SF2">
    <property type="entry name" value="PROTEIN FECR"/>
    <property type="match status" value="1"/>
</dbReference>
<evidence type="ECO:0000313" key="3">
    <source>
        <dbReference type="EMBL" id="TDN45001.1"/>
    </source>
</evidence>
<keyword evidence="4" id="KW-1185">Reference proteome</keyword>
<name>A0A4R6DJP8_9RHOO</name>
<accession>A0A4R6DJP8</accession>
<organism evidence="3 4">
    <name type="scientific">Azoarcus indigens</name>
    <dbReference type="NCBI Taxonomy" id="29545"/>
    <lineage>
        <taxon>Bacteria</taxon>
        <taxon>Pseudomonadati</taxon>
        <taxon>Pseudomonadota</taxon>
        <taxon>Betaproteobacteria</taxon>
        <taxon>Rhodocyclales</taxon>
        <taxon>Zoogloeaceae</taxon>
        <taxon>Azoarcus</taxon>
    </lineage>
</organism>
<comment type="caution">
    <text evidence="3">The sequence shown here is derived from an EMBL/GenBank/DDBJ whole genome shotgun (WGS) entry which is preliminary data.</text>
</comment>
<dbReference type="InterPro" id="IPR032623">
    <property type="entry name" value="FecR_N"/>
</dbReference>
<dbReference type="Gene3D" id="2.60.120.1440">
    <property type="match status" value="1"/>
</dbReference>
<evidence type="ECO:0000259" key="1">
    <source>
        <dbReference type="Pfam" id="PF04773"/>
    </source>
</evidence>
<dbReference type="Proteomes" id="UP000295129">
    <property type="component" value="Unassembled WGS sequence"/>
</dbReference>
<evidence type="ECO:0000313" key="4">
    <source>
        <dbReference type="Proteomes" id="UP000295129"/>
    </source>
</evidence>
<dbReference type="PANTHER" id="PTHR30273">
    <property type="entry name" value="PERIPLASMIC SIGNAL SENSOR AND SIGMA FACTOR ACTIVATOR FECR-RELATED"/>
    <property type="match status" value="1"/>
</dbReference>
<dbReference type="GO" id="GO:0016989">
    <property type="term" value="F:sigma factor antagonist activity"/>
    <property type="evidence" value="ECO:0007669"/>
    <property type="project" value="TreeGrafter"/>
</dbReference>
<dbReference type="InterPro" id="IPR012373">
    <property type="entry name" value="Ferrdict_sens_TM"/>
</dbReference>
<feature type="domain" description="FecR N-terminal" evidence="2">
    <location>
        <begin position="22"/>
        <end position="63"/>
    </location>
</feature>
<dbReference type="AlphaFoldDB" id="A0A4R6DJP8"/>
<evidence type="ECO:0000259" key="2">
    <source>
        <dbReference type="Pfam" id="PF16220"/>
    </source>
</evidence>
<dbReference type="InterPro" id="IPR006860">
    <property type="entry name" value="FecR"/>
</dbReference>
<sequence>MSATARPPASGADKQIELQVLQQAAEWFAVLRSPGVADADWRDWQHWRDADSRHQAAWARVEAISGAFERLPIRDKPAARRTLDRAAERQARRRSALKMLGLLCGAGIAGWSASRSAPWQEWNADYRTATGEVRQIELADGGQVWLNTASALDVRYTPTLRALRLHRGEILVQTAKTPPDRVDRPFVVDTAAGRLRALGTRFSVRMVGEAAQVSVFQGAVEMSPAGGGPATVLQSGEQRTLHAAGSGPATPASTARQAWSNGLLLAENMRLGDFIAELANYRRGYLDCAPEVADLRLVGVYEVADTDRTLAALAATLPVRIQAPLSWWVRVVPS</sequence>
<reference evidence="3 4" key="1">
    <citation type="submission" date="2019-03" db="EMBL/GenBank/DDBJ databases">
        <title>Genomic Encyclopedia of Type Strains, Phase IV (KMG-IV): sequencing the most valuable type-strain genomes for metagenomic binning, comparative biology and taxonomic classification.</title>
        <authorList>
            <person name="Goeker M."/>
        </authorList>
    </citation>
    <scope>NUCLEOTIDE SEQUENCE [LARGE SCALE GENOMIC DNA]</scope>
    <source>
        <strain evidence="3 4">DSM 12121</strain>
    </source>
</reference>
<feature type="domain" description="FecR protein" evidence="1">
    <location>
        <begin position="125"/>
        <end position="221"/>
    </location>
</feature>
<gene>
    <name evidence="3" type="ORF">C7389_13213</name>
</gene>
<dbReference type="Pfam" id="PF16220">
    <property type="entry name" value="DUF4880"/>
    <property type="match status" value="1"/>
</dbReference>
<dbReference type="EMBL" id="SNVV01000032">
    <property type="protein sequence ID" value="TDN45001.1"/>
    <property type="molecule type" value="Genomic_DNA"/>
</dbReference>
<dbReference type="OrthoDB" id="1099576at2"/>
<dbReference type="RefSeq" id="WP_133594981.1">
    <property type="nucleotide sequence ID" value="NZ_SNVV01000032.1"/>
</dbReference>
<proteinExistence type="predicted"/>
<dbReference type="Pfam" id="PF04773">
    <property type="entry name" value="FecR"/>
    <property type="match status" value="1"/>
</dbReference>
<protein>
    <submittedName>
        <fullName evidence="3">FecR family protein</fullName>
    </submittedName>
</protein>